<dbReference type="SUPFAM" id="SSF51215">
    <property type="entry name" value="Regulatory protein AraC"/>
    <property type="match status" value="1"/>
</dbReference>
<dbReference type="PROSITE" id="PS01124">
    <property type="entry name" value="HTH_ARAC_FAMILY_2"/>
    <property type="match status" value="1"/>
</dbReference>
<evidence type="ECO:0000313" key="5">
    <source>
        <dbReference type="EMBL" id="MBM0635852.1"/>
    </source>
</evidence>
<dbReference type="PANTHER" id="PTHR43280">
    <property type="entry name" value="ARAC-FAMILY TRANSCRIPTIONAL REGULATOR"/>
    <property type="match status" value="1"/>
</dbReference>
<dbReference type="InterPro" id="IPR003313">
    <property type="entry name" value="AraC-bd"/>
</dbReference>
<dbReference type="InterPro" id="IPR037923">
    <property type="entry name" value="HTH-like"/>
</dbReference>
<dbReference type="GO" id="GO:0003700">
    <property type="term" value="F:DNA-binding transcription factor activity"/>
    <property type="evidence" value="ECO:0007669"/>
    <property type="project" value="InterPro"/>
</dbReference>
<dbReference type="PROSITE" id="PS00041">
    <property type="entry name" value="HTH_ARAC_FAMILY_1"/>
    <property type="match status" value="1"/>
</dbReference>
<dbReference type="PANTHER" id="PTHR43280:SF30">
    <property type="entry name" value="MMSAB OPERON REGULATORY PROTEIN"/>
    <property type="match status" value="1"/>
</dbReference>
<evidence type="ECO:0000256" key="3">
    <source>
        <dbReference type="ARBA" id="ARBA00023163"/>
    </source>
</evidence>
<sequence length="293" mass="34213">MNKKADGFEGEKLYVVPPYILDKLNMNPLTKNLYITDIGCFSHARHHFRERMHGCDSHIFIYCTSGKGWIRTKDGLTIDMTERGFAYIPRDMPHAYGADDRDPWTIYWFHLKGDQMDDFIALFEPFKTYISISASDGVKLLELFHQCYDLLLNKSYSIIHLVQVSQTVRYLLSFVVSVAFRKEDSTYQSHVDKATRYMSEQLESTVSLEQLSRHVQVSKQHLNLIFKQSTGYSPVDYYLRMKIQRASQLLDLTNASIKEVSIQLGFRDPYYFSRLFKKIMGCSPLEYRNNLKG</sequence>
<dbReference type="InterPro" id="IPR014710">
    <property type="entry name" value="RmlC-like_jellyroll"/>
</dbReference>
<gene>
    <name evidence="5" type="ORF">JDW19_22370</name>
</gene>
<evidence type="ECO:0000259" key="4">
    <source>
        <dbReference type="PROSITE" id="PS01124"/>
    </source>
</evidence>
<keyword evidence="1" id="KW-0805">Transcription regulation</keyword>
<dbReference type="AlphaFoldDB" id="A0A8I1ITM8"/>
<dbReference type="SMART" id="SM00342">
    <property type="entry name" value="HTH_ARAC"/>
    <property type="match status" value="1"/>
</dbReference>
<keyword evidence="3" id="KW-0804">Transcription</keyword>
<dbReference type="Pfam" id="PF12833">
    <property type="entry name" value="HTH_18"/>
    <property type="match status" value="1"/>
</dbReference>
<dbReference type="Pfam" id="PF02311">
    <property type="entry name" value="AraC_binding"/>
    <property type="match status" value="1"/>
</dbReference>
<dbReference type="SUPFAM" id="SSF46689">
    <property type="entry name" value="Homeodomain-like"/>
    <property type="match status" value="2"/>
</dbReference>
<dbReference type="InterPro" id="IPR020449">
    <property type="entry name" value="Tscrpt_reg_AraC-type_HTH"/>
</dbReference>
<comment type="caution">
    <text evidence="5">The sequence shown here is derived from an EMBL/GenBank/DDBJ whole genome shotgun (WGS) entry which is preliminary data.</text>
</comment>
<evidence type="ECO:0000256" key="2">
    <source>
        <dbReference type="ARBA" id="ARBA00023125"/>
    </source>
</evidence>
<dbReference type="InterPro" id="IPR018062">
    <property type="entry name" value="HTH_AraC-typ_CS"/>
</dbReference>
<protein>
    <submittedName>
        <fullName evidence="5">Helix-turn-helix domain-containing protein</fullName>
    </submittedName>
</protein>
<proteinExistence type="predicted"/>
<organism evidence="5 6">
    <name type="scientific">Paenibacillus polymyxa</name>
    <name type="common">Bacillus polymyxa</name>
    <dbReference type="NCBI Taxonomy" id="1406"/>
    <lineage>
        <taxon>Bacteria</taxon>
        <taxon>Bacillati</taxon>
        <taxon>Bacillota</taxon>
        <taxon>Bacilli</taxon>
        <taxon>Bacillales</taxon>
        <taxon>Paenibacillaceae</taxon>
        <taxon>Paenibacillus</taxon>
    </lineage>
</organism>
<name>A0A8I1ITM8_PAEPO</name>
<reference evidence="5" key="1">
    <citation type="submission" date="2020-12" db="EMBL/GenBank/DDBJ databases">
        <title>Paenibacillus polymyxa LMG 27872: a double-edged sword.</title>
        <authorList>
            <person name="Langendries S."/>
            <person name="Garcia Mendez S."/>
            <person name="Beirinckx S."/>
            <person name="Viaene T."/>
            <person name="Baeyen S."/>
            <person name="Goeminne G."/>
            <person name="Willems A."/>
            <person name="Debode J."/>
            <person name="Goormachtig S."/>
        </authorList>
    </citation>
    <scope>NUCLEOTIDE SEQUENCE</scope>
    <source>
        <strain evidence="5">LMG 27872</strain>
    </source>
</reference>
<accession>A0A8I1ITM8</accession>
<evidence type="ECO:0000313" key="6">
    <source>
        <dbReference type="Proteomes" id="UP000650605"/>
    </source>
</evidence>
<keyword evidence="2" id="KW-0238">DNA-binding</keyword>
<dbReference type="Gene3D" id="2.60.120.10">
    <property type="entry name" value="Jelly Rolls"/>
    <property type="match status" value="1"/>
</dbReference>
<evidence type="ECO:0000256" key="1">
    <source>
        <dbReference type="ARBA" id="ARBA00023015"/>
    </source>
</evidence>
<feature type="domain" description="HTH araC/xylS-type" evidence="4">
    <location>
        <begin position="192"/>
        <end position="290"/>
    </location>
</feature>
<dbReference type="RefSeq" id="WP_165148193.1">
    <property type="nucleotide sequence ID" value="NZ_JAEHFQ010000015.1"/>
</dbReference>
<dbReference type="EMBL" id="JAEHFQ010000015">
    <property type="protein sequence ID" value="MBM0635852.1"/>
    <property type="molecule type" value="Genomic_DNA"/>
</dbReference>
<dbReference type="CDD" id="cd06986">
    <property type="entry name" value="cupin_MmsR-like_N"/>
    <property type="match status" value="1"/>
</dbReference>
<dbReference type="Gene3D" id="1.10.10.60">
    <property type="entry name" value="Homeodomain-like"/>
    <property type="match status" value="2"/>
</dbReference>
<dbReference type="InterPro" id="IPR009057">
    <property type="entry name" value="Homeodomain-like_sf"/>
</dbReference>
<dbReference type="PRINTS" id="PR00032">
    <property type="entry name" value="HTHARAC"/>
</dbReference>
<dbReference type="Proteomes" id="UP000650605">
    <property type="component" value="Unassembled WGS sequence"/>
</dbReference>
<dbReference type="InterPro" id="IPR018060">
    <property type="entry name" value="HTH_AraC"/>
</dbReference>
<dbReference type="GO" id="GO:0043565">
    <property type="term" value="F:sequence-specific DNA binding"/>
    <property type="evidence" value="ECO:0007669"/>
    <property type="project" value="InterPro"/>
</dbReference>